<keyword evidence="4" id="KW-0460">Magnesium</keyword>
<dbReference type="SUPFAM" id="SSF56784">
    <property type="entry name" value="HAD-like"/>
    <property type="match status" value="1"/>
</dbReference>
<dbReference type="RefSeq" id="WP_183204089.1">
    <property type="nucleotide sequence ID" value="NZ_BAAAER010000001.1"/>
</dbReference>
<dbReference type="Gene3D" id="3.40.50.1000">
    <property type="entry name" value="HAD superfamily/HAD-like"/>
    <property type="match status" value="1"/>
</dbReference>
<keyword evidence="3" id="KW-0479">Metal-binding</keyword>
<dbReference type="Proteomes" id="UP000529946">
    <property type="component" value="Unassembled WGS sequence"/>
</dbReference>
<evidence type="ECO:0000256" key="1">
    <source>
        <dbReference type="ARBA" id="ARBA00001946"/>
    </source>
</evidence>
<dbReference type="InterPro" id="IPR023198">
    <property type="entry name" value="PGP-like_dom2"/>
</dbReference>
<dbReference type="SFLD" id="SFLDS00003">
    <property type="entry name" value="Haloacid_Dehalogenase"/>
    <property type="match status" value="1"/>
</dbReference>
<dbReference type="Pfam" id="PF00702">
    <property type="entry name" value="Hydrolase"/>
    <property type="match status" value="1"/>
</dbReference>
<protein>
    <submittedName>
        <fullName evidence="5">HAD superfamily hydrolase (TIGR01509 family)</fullName>
    </submittedName>
</protein>
<evidence type="ECO:0000256" key="4">
    <source>
        <dbReference type="ARBA" id="ARBA00022842"/>
    </source>
</evidence>
<dbReference type="InterPro" id="IPR036412">
    <property type="entry name" value="HAD-like_sf"/>
</dbReference>
<dbReference type="GO" id="GO:0046872">
    <property type="term" value="F:metal ion binding"/>
    <property type="evidence" value="ECO:0007669"/>
    <property type="project" value="UniProtKB-KW"/>
</dbReference>
<accession>A0A7W6JD52</accession>
<dbReference type="EMBL" id="JACIDM010000002">
    <property type="protein sequence ID" value="MBB4082943.1"/>
    <property type="molecule type" value="Genomic_DNA"/>
</dbReference>
<evidence type="ECO:0000256" key="2">
    <source>
        <dbReference type="ARBA" id="ARBA00006171"/>
    </source>
</evidence>
<dbReference type="AlphaFoldDB" id="A0A7W6JD52"/>
<dbReference type="GO" id="GO:0016787">
    <property type="term" value="F:hydrolase activity"/>
    <property type="evidence" value="ECO:0007669"/>
    <property type="project" value="UniProtKB-KW"/>
</dbReference>
<reference evidence="5 6" key="1">
    <citation type="submission" date="2020-08" db="EMBL/GenBank/DDBJ databases">
        <title>Genomic Encyclopedia of Type Strains, Phase IV (KMG-IV): sequencing the most valuable type-strain genomes for metagenomic binning, comparative biology and taxonomic classification.</title>
        <authorList>
            <person name="Goeker M."/>
        </authorList>
    </citation>
    <scope>NUCLEOTIDE SEQUENCE [LARGE SCALE GENOMIC DNA]</scope>
    <source>
        <strain evidence="5 6">DSM 23960</strain>
    </source>
</reference>
<dbReference type="PANTHER" id="PTHR46193">
    <property type="entry name" value="6-PHOSPHOGLUCONATE PHOSPHATASE"/>
    <property type="match status" value="1"/>
</dbReference>
<evidence type="ECO:0000313" key="5">
    <source>
        <dbReference type="EMBL" id="MBB4082943.1"/>
    </source>
</evidence>
<name>A0A7W6JD52_9CAUL</name>
<keyword evidence="5" id="KW-0378">Hydrolase</keyword>
<organism evidence="5 6">
    <name type="scientific">Brevundimonas lenta</name>
    <dbReference type="NCBI Taxonomy" id="424796"/>
    <lineage>
        <taxon>Bacteria</taxon>
        <taxon>Pseudomonadati</taxon>
        <taxon>Pseudomonadota</taxon>
        <taxon>Alphaproteobacteria</taxon>
        <taxon>Caulobacterales</taxon>
        <taxon>Caulobacteraceae</taxon>
        <taxon>Brevundimonas</taxon>
    </lineage>
</organism>
<keyword evidence="6" id="KW-1185">Reference proteome</keyword>
<dbReference type="NCBIfam" id="TIGR01509">
    <property type="entry name" value="HAD-SF-IA-v3"/>
    <property type="match status" value="1"/>
</dbReference>
<dbReference type="InterPro" id="IPR006439">
    <property type="entry name" value="HAD-SF_hydro_IA"/>
</dbReference>
<dbReference type="PANTHER" id="PTHR46193:SF10">
    <property type="entry name" value="6-PHOSPHOGLUCONATE PHOSPHATASE"/>
    <property type="match status" value="1"/>
</dbReference>
<sequence>MSRYDLIVFDYDGVVADSELLNNRIMAEVLTGAGLPTSLDDALSIYMGKRWLDCVPLIEERLGGPCPAHIDSEWTRRCHERAATELQPVPGFVDFLAGRHERRCIASSSPVSWIEMGLERFGVAQTFDGPIFSAAVHVTRGKPHPDLFLHAAATMGVDPARALVIEDTPTGVRAGVAAGMTVIGLCAGGHIRAGHADRLRDAGAHHVVDDYAGIEAVLTA</sequence>
<dbReference type="SFLD" id="SFLDG01129">
    <property type="entry name" value="C1.5:_HAD__Beta-PGM__Phosphata"/>
    <property type="match status" value="1"/>
</dbReference>
<dbReference type="InterPro" id="IPR051600">
    <property type="entry name" value="Beta-PGM-like"/>
</dbReference>
<comment type="similarity">
    <text evidence="2">Belongs to the HAD-like hydrolase superfamily. CbbY/CbbZ/Gph/YieH family.</text>
</comment>
<comment type="caution">
    <text evidence="5">The sequence shown here is derived from an EMBL/GenBank/DDBJ whole genome shotgun (WGS) entry which is preliminary data.</text>
</comment>
<proteinExistence type="inferred from homology"/>
<evidence type="ECO:0000256" key="3">
    <source>
        <dbReference type="ARBA" id="ARBA00022723"/>
    </source>
</evidence>
<dbReference type="Gene3D" id="1.10.150.240">
    <property type="entry name" value="Putative phosphatase, domain 2"/>
    <property type="match status" value="1"/>
</dbReference>
<gene>
    <name evidence="5" type="ORF">GGR12_001809</name>
</gene>
<dbReference type="InterPro" id="IPR023214">
    <property type="entry name" value="HAD_sf"/>
</dbReference>
<comment type="cofactor">
    <cofactor evidence="1">
        <name>Mg(2+)</name>
        <dbReference type="ChEBI" id="CHEBI:18420"/>
    </cofactor>
</comment>
<evidence type="ECO:0000313" key="6">
    <source>
        <dbReference type="Proteomes" id="UP000529946"/>
    </source>
</evidence>